<organism evidence="2 3">
    <name type="scientific">Methanofervidicoccus abyssi</name>
    <dbReference type="NCBI Taxonomy" id="2082189"/>
    <lineage>
        <taxon>Archaea</taxon>
        <taxon>Methanobacteriati</taxon>
        <taxon>Methanobacteriota</taxon>
        <taxon>Methanomada group</taxon>
        <taxon>Methanococci</taxon>
        <taxon>Methanococcales</taxon>
        <taxon>Methanofervidicoccus</taxon>
    </lineage>
</organism>
<reference evidence="2 3" key="1">
    <citation type="journal article" date="2019" name="Int. J. Syst. Evol. Microbiol.">
        <title>Methanofervidicoccus abyssi gen. nov., sp. nov., a hydrogenotrophic methanogen, isolated from a hydrothermal vent chimney in the Mid-Cayman Spreading Center, the Caribbean Sea.</title>
        <authorList>
            <person name="Sakai S."/>
            <person name="Takaki Y."/>
            <person name="Miyazaki M."/>
            <person name="Ogawara M."/>
            <person name="Yanagawa K."/>
            <person name="Miyazaki J."/>
            <person name="Takai K."/>
        </authorList>
    </citation>
    <scope>NUCLEOTIDE SEQUENCE [LARGE SCALE GENOMIC DNA]</scope>
    <source>
        <strain evidence="2 3">HHB</strain>
    </source>
</reference>
<keyword evidence="3" id="KW-1185">Reference proteome</keyword>
<comment type="caution">
    <text evidence="2">The sequence shown here is derived from an EMBL/GenBank/DDBJ whole genome shotgun (WGS) entry which is preliminary data.</text>
</comment>
<dbReference type="Proteomes" id="UP000290527">
    <property type="component" value="Unassembled WGS sequence"/>
</dbReference>
<keyword evidence="1" id="KW-1133">Transmembrane helix</keyword>
<dbReference type="EMBL" id="BFAX01000004">
    <property type="protein sequence ID" value="GBF36863.1"/>
    <property type="molecule type" value="Genomic_DNA"/>
</dbReference>
<dbReference type="OrthoDB" id="65967at2157"/>
<evidence type="ECO:0000313" key="3">
    <source>
        <dbReference type="Proteomes" id="UP000290527"/>
    </source>
</evidence>
<keyword evidence="1" id="KW-0472">Membrane</keyword>
<gene>
    <name evidence="2" type="ORF">MHHB_P1093</name>
</gene>
<evidence type="ECO:0000256" key="1">
    <source>
        <dbReference type="SAM" id="Phobius"/>
    </source>
</evidence>
<keyword evidence="1" id="KW-0812">Transmembrane</keyword>
<protein>
    <submittedName>
        <fullName evidence="2">Uncharacterized protein</fullName>
    </submittedName>
</protein>
<evidence type="ECO:0000313" key="2">
    <source>
        <dbReference type="EMBL" id="GBF36863.1"/>
    </source>
</evidence>
<accession>A0A401HRL5</accession>
<proteinExistence type="predicted"/>
<dbReference type="RefSeq" id="WP_131007682.1">
    <property type="nucleotide sequence ID" value="NZ_BFAX01000004.1"/>
</dbReference>
<feature type="transmembrane region" description="Helical" evidence="1">
    <location>
        <begin position="7"/>
        <end position="26"/>
    </location>
</feature>
<name>A0A401HRL5_9EURY</name>
<sequence length="230" mass="27531">MKISYKDFLILLLVITQIFLIFHIVFKTENNHLYNSYSTNNLSDTKEDVRKHDMLNVGGNNNTNNSSEKPNSNILNITRANNLHFTEDLNSSVLYHTRKNDSTVKNISLSKFFMDLPYSNTIRISEEGKEGIIKTYTEDGRIINFDVRNYKPNLDNPRYVKVSKEIRSFKYGVYYKYTFTVQYNNITSVSYCYYRRVGKYYIIMEFNKEDEFVKDMWLRWNEYIENLLYQ</sequence>
<dbReference type="AlphaFoldDB" id="A0A401HRL5"/>